<evidence type="ECO:0000313" key="2">
    <source>
        <dbReference type="Proteomes" id="UP000018861"/>
    </source>
</evidence>
<protein>
    <submittedName>
        <fullName evidence="1">Uncharacterized protein</fullName>
    </submittedName>
</protein>
<accession>W4P3H2</accession>
<dbReference type="AlphaFoldDB" id="W4P3H2"/>
<organism evidence="1 2">
    <name type="scientific">Bacteroides pyogenes JCM 6292</name>
    <dbReference type="NCBI Taxonomy" id="1235809"/>
    <lineage>
        <taxon>Bacteria</taxon>
        <taxon>Pseudomonadati</taxon>
        <taxon>Bacteroidota</taxon>
        <taxon>Bacteroidia</taxon>
        <taxon>Bacteroidales</taxon>
        <taxon>Bacteroidaceae</taxon>
        <taxon>Bacteroides</taxon>
    </lineage>
</organism>
<sequence length="55" mass="6472">MKYNKKSIFLFEIIIKPISSENCIYNAYNKQNEKLFLKDLLSFHLISMPSKTASK</sequence>
<proteinExistence type="predicted"/>
<comment type="caution">
    <text evidence="1">The sequence shown here is derived from an EMBL/GenBank/DDBJ whole genome shotgun (WGS) entry which is preliminary data.</text>
</comment>
<dbReference type="Proteomes" id="UP000018861">
    <property type="component" value="Unassembled WGS sequence"/>
</dbReference>
<gene>
    <name evidence="1" type="ORF">JCM6292_384</name>
</gene>
<dbReference type="EMBL" id="BAIQ01000002">
    <property type="protein sequence ID" value="GAE14271.1"/>
    <property type="molecule type" value="Genomic_DNA"/>
</dbReference>
<evidence type="ECO:0000313" key="1">
    <source>
        <dbReference type="EMBL" id="GAE14271.1"/>
    </source>
</evidence>
<reference evidence="1 2" key="1">
    <citation type="journal article" date="2014" name="Genome Announc.">
        <title>Draft Genome Sequences of Three Strains of Bacteroides pyogenes Isolated from a Cat and Swine.</title>
        <authorList>
            <person name="Sakamoto M."/>
            <person name="Oshima K."/>
            <person name="Suda W."/>
            <person name="Kitamura K."/>
            <person name="Iida T."/>
            <person name="Hattori M."/>
            <person name="Ohkuma M."/>
        </authorList>
    </citation>
    <scope>NUCLEOTIDE SEQUENCE [LARGE SCALE GENOMIC DNA]</scope>
    <source>
        <strain evidence="1 2">JCM 6292</strain>
    </source>
</reference>
<name>W4P3H2_9BACE</name>